<accession>A0AAD5PNR8</accession>
<keyword evidence="2" id="KW-1185">Reference proteome</keyword>
<dbReference type="PANTHER" id="PTHR33053:SF24">
    <property type="entry name" value="TRANSPOSASE DOMAIN-CONTAINING PROTEIN"/>
    <property type="match status" value="1"/>
</dbReference>
<protein>
    <submittedName>
        <fullName evidence="1">Uncharacterized protein</fullName>
    </submittedName>
</protein>
<proteinExistence type="predicted"/>
<evidence type="ECO:0000313" key="2">
    <source>
        <dbReference type="Proteomes" id="UP000820818"/>
    </source>
</evidence>
<sequence length="136" mass="15529">MLDRYGGHLTEILDEVLNFLINADGFPLAKASGCQVWPIQCRFYNSLMEKWPPFLLGAYQGNSKPANFNDYLEDFVNEALQLQRDGIFYRGKVFKIVIFGFTCDAPANALMKSIKIHNGYECYIGIEIGDSILKYR</sequence>
<dbReference type="EMBL" id="WJBH02000010">
    <property type="protein sequence ID" value="KAI9552193.1"/>
    <property type="molecule type" value="Genomic_DNA"/>
</dbReference>
<dbReference type="PANTHER" id="PTHR33053">
    <property type="entry name" value="PROTEIN, PUTATIVE-RELATED"/>
    <property type="match status" value="1"/>
</dbReference>
<gene>
    <name evidence="1" type="ORF">GHT06_022530</name>
</gene>
<dbReference type="AlphaFoldDB" id="A0AAD5PNR8"/>
<evidence type="ECO:0000313" key="1">
    <source>
        <dbReference type="EMBL" id="KAI9552193.1"/>
    </source>
</evidence>
<reference evidence="1 2" key="1">
    <citation type="submission" date="2022-05" db="EMBL/GenBank/DDBJ databases">
        <title>A multi-omics perspective on studying reproductive biology in Daphnia sinensis.</title>
        <authorList>
            <person name="Jia J."/>
        </authorList>
    </citation>
    <scope>NUCLEOTIDE SEQUENCE [LARGE SCALE GENOMIC DNA]</scope>
    <source>
        <strain evidence="1 2">WSL</strain>
    </source>
</reference>
<organism evidence="1 2">
    <name type="scientific">Daphnia sinensis</name>
    <dbReference type="NCBI Taxonomy" id="1820382"/>
    <lineage>
        <taxon>Eukaryota</taxon>
        <taxon>Metazoa</taxon>
        <taxon>Ecdysozoa</taxon>
        <taxon>Arthropoda</taxon>
        <taxon>Crustacea</taxon>
        <taxon>Branchiopoda</taxon>
        <taxon>Diplostraca</taxon>
        <taxon>Cladocera</taxon>
        <taxon>Anomopoda</taxon>
        <taxon>Daphniidae</taxon>
        <taxon>Daphnia</taxon>
        <taxon>Daphnia similis group</taxon>
    </lineage>
</organism>
<name>A0AAD5PNR8_9CRUS</name>
<dbReference type="Proteomes" id="UP000820818">
    <property type="component" value="Linkage Group LG10"/>
</dbReference>
<comment type="caution">
    <text evidence="1">The sequence shown here is derived from an EMBL/GenBank/DDBJ whole genome shotgun (WGS) entry which is preliminary data.</text>
</comment>